<feature type="region of interest" description="Disordered" evidence="1">
    <location>
        <begin position="1"/>
        <end position="60"/>
    </location>
</feature>
<dbReference type="AlphaFoldDB" id="A0A251XHG4"/>
<accession>A0A251XHG4</accession>
<dbReference type="Proteomes" id="UP000195062">
    <property type="component" value="Unassembled WGS sequence"/>
</dbReference>
<protein>
    <submittedName>
        <fullName evidence="2">Uncharacterized protein</fullName>
    </submittedName>
</protein>
<dbReference type="EMBL" id="MDHH01000002">
    <property type="protein sequence ID" value="OUE02525.1"/>
    <property type="molecule type" value="Genomic_DNA"/>
</dbReference>
<gene>
    <name evidence="2" type="ORF">CMMCAS07_10945</name>
</gene>
<name>A0A251XHG4_CLAMM</name>
<evidence type="ECO:0000313" key="3">
    <source>
        <dbReference type="Proteomes" id="UP000195062"/>
    </source>
</evidence>
<sequence length="118" mass="11655">MQDAQGPVGAVDLRGARATGGEAGGELGADPAGGVGADGRVGLGVGGPGDPRAGGRPLQHERERCGAAGAGVLERGAHGVGHGRPRIARGATSTTTTPIRPPHVRPTWNASSSLTRRT</sequence>
<proteinExistence type="predicted"/>
<feature type="region of interest" description="Disordered" evidence="1">
    <location>
        <begin position="75"/>
        <end position="118"/>
    </location>
</feature>
<reference evidence="2 3" key="1">
    <citation type="submission" date="2016-08" db="EMBL/GenBank/DDBJ databases">
        <title>Genome sequence of Clavibacter michiganensis subsp. michiganensis strain CASJ007.</title>
        <authorList>
            <person name="Thapa S.P."/>
            <person name="Coaker G."/>
        </authorList>
    </citation>
    <scope>NUCLEOTIDE SEQUENCE [LARGE SCALE GENOMIC DNA]</scope>
    <source>
        <strain evidence="2">CASJ007</strain>
    </source>
</reference>
<feature type="compositionally biased region" description="Gly residues" evidence="1">
    <location>
        <begin position="21"/>
        <end position="49"/>
    </location>
</feature>
<comment type="caution">
    <text evidence="2">The sequence shown here is derived from an EMBL/GenBank/DDBJ whole genome shotgun (WGS) entry which is preliminary data.</text>
</comment>
<evidence type="ECO:0000256" key="1">
    <source>
        <dbReference type="SAM" id="MobiDB-lite"/>
    </source>
</evidence>
<evidence type="ECO:0000313" key="2">
    <source>
        <dbReference type="EMBL" id="OUE02525.1"/>
    </source>
</evidence>
<keyword evidence="3" id="KW-1185">Reference proteome</keyword>
<feature type="compositionally biased region" description="Polar residues" evidence="1">
    <location>
        <begin position="108"/>
        <end position="118"/>
    </location>
</feature>
<organism evidence="2 3">
    <name type="scientific">Clavibacter michiganensis subsp. michiganensis</name>
    <dbReference type="NCBI Taxonomy" id="33013"/>
    <lineage>
        <taxon>Bacteria</taxon>
        <taxon>Bacillati</taxon>
        <taxon>Actinomycetota</taxon>
        <taxon>Actinomycetes</taxon>
        <taxon>Micrococcales</taxon>
        <taxon>Microbacteriaceae</taxon>
        <taxon>Clavibacter</taxon>
    </lineage>
</organism>